<comment type="caution">
    <text evidence="5">The sequence shown here is derived from an EMBL/GenBank/DDBJ whole genome shotgun (WGS) entry which is preliminary data.</text>
</comment>
<dbReference type="EMBL" id="MU089521">
    <property type="protein sequence ID" value="KAF7852018.1"/>
    <property type="molecule type" value="Genomic_DNA"/>
</dbReference>
<dbReference type="PANTHER" id="PTHR45660">
    <property type="entry name" value="HISTONE-LYSINE N-METHYLTRANSFERASE SETMAR"/>
    <property type="match status" value="1"/>
</dbReference>
<accession>A0A8T0CWN9</accession>
<evidence type="ECO:0000256" key="2">
    <source>
        <dbReference type="ARBA" id="ARBA00023242"/>
    </source>
</evidence>
<protein>
    <recommendedName>
        <fullName evidence="4">YDG domain-containing protein</fullName>
    </recommendedName>
</protein>
<dbReference type="InterPro" id="IPR036987">
    <property type="entry name" value="SRA-YDG_sf"/>
</dbReference>
<evidence type="ECO:0000256" key="3">
    <source>
        <dbReference type="PROSITE-ProRule" id="PRU00358"/>
    </source>
</evidence>
<dbReference type="InterPro" id="IPR051357">
    <property type="entry name" value="H3K9_HMTase_SUVAR3-9"/>
</dbReference>
<dbReference type="AlphaFoldDB" id="A0A8T0CWN9"/>
<name>A0A8T0CWN9_CORYI</name>
<dbReference type="Pfam" id="PF02182">
    <property type="entry name" value="SAD_SRA"/>
    <property type="match status" value="1"/>
</dbReference>
<evidence type="ECO:0000313" key="5">
    <source>
        <dbReference type="EMBL" id="KAF7852018.1"/>
    </source>
</evidence>
<reference evidence="5" key="1">
    <citation type="submission" date="2020-05" db="EMBL/GenBank/DDBJ databases">
        <title>WGS assembly of Corymbia citriodora subspecies variegata.</title>
        <authorList>
            <person name="Barry K."/>
            <person name="Hundley H."/>
            <person name="Shu S."/>
            <person name="Jenkins J."/>
            <person name="Grimwood J."/>
            <person name="Baten A."/>
        </authorList>
    </citation>
    <scope>NUCLEOTIDE SEQUENCE</scope>
    <source>
        <strain evidence="5">CV2-018</strain>
    </source>
</reference>
<dbReference type="Proteomes" id="UP000806378">
    <property type="component" value="Unassembled WGS sequence"/>
</dbReference>
<dbReference type="Gramene" id="rna-gnl|WGS:JABURB|Cocit.L1112.1">
    <property type="protein sequence ID" value="cds-KAF7852018.1"/>
    <property type="gene ID" value="gene-BT93_L1112"/>
</dbReference>
<dbReference type="OrthoDB" id="5792673at2759"/>
<dbReference type="InterPro" id="IPR003105">
    <property type="entry name" value="SRA_YDG"/>
</dbReference>
<proteinExistence type="predicted"/>
<gene>
    <name evidence="5" type="ORF">BT93_L1112</name>
</gene>
<keyword evidence="6" id="KW-1185">Reference proteome</keyword>
<dbReference type="SMART" id="SM00466">
    <property type="entry name" value="SRA"/>
    <property type="match status" value="1"/>
</dbReference>
<dbReference type="GO" id="GO:0005634">
    <property type="term" value="C:nucleus"/>
    <property type="evidence" value="ECO:0007669"/>
    <property type="project" value="UniProtKB-SubCell"/>
</dbReference>
<evidence type="ECO:0000256" key="1">
    <source>
        <dbReference type="ARBA" id="ARBA00004584"/>
    </source>
</evidence>
<feature type="domain" description="YDG" evidence="4">
    <location>
        <begin position="193"/>
        <end position="331"/>
    </location>
</feature>
<dbReference type="SUPFAM" id="SSF88697">
    <property type="entry name" value="PUA domain-like"/>
    <property type="match status" value="1"/>
</dbReference>
<dbReference type="GO" id="GO:0042054">
    <property type="term" value="F:histone methyltransferase activity"/>
    <property type="evidence" value="ECO:0007669"/>
    <property type="project" value="TreeGrafter"/>
</dbReference>
<sequence>MPRNVSSSRTIFPASRCSSDYTSFLMFKSRPVGSTSNLKKGLSGMMKKAEDEHDAERSPFDWSKSSILLKYMARDSLQAIVKEPEESLQCSSDASPVINDTDFKRKSLKDSASPSFSELRSANIAAHDEGHDSARERVIATLSLYRDIYHELGQEKSRGRRKESIFIRRIDYHAAKEVKRRAGYVHGTRQFIGHVPGVEVGDKFRYRMELAIVGLHRPLQSGIDCMGRHPDILATSVVASWDYADDLTNPEELIYLGQGGGIPSRNKKAEDQKLTHGNLALANSMKRNKPVRVIRKDWNGTFTYDGLYKVDQFRKVSRFNGKMVFEFTMKRLPGQPEILQKKKKMKEHELSG</sequence>
<dbReference type="GO" id="GO:0003690">
    <property type="term" value="F:double-stranded DNA binding"/>
    <property type="evidence" value="ECO:0007669"/>
    <property type="project" value="TreeGrafter"/>
</dbReference>
<dbReference type="PROSITE" id="PS51015">
    <property type="entry name" value="YDG"/>
    <property type="match status" value="1"/>
</dbReference>
<evidence type="ECO:0000259" key="4">
    <source>
        <dbReference type="PROSITE" id="PS51015"/>
    </source>
</evidence>
<comment type="subcellular location">
    <subcellularLocation>
        <location evidence="1">Chromosome</location>
        <location evidence="1">Centromere</location>
    </subcellularLocation>
    <subcellularLocation>
        <location evidence="3">Nucleus</location>
    </subcellularLocation>
</comment>
<keyword evidence="2 3" id="KW-0539">Nucleus</keyword>
<evidence type="ECO:0000313" key="6">
    <source>
        <dbReference type="Proteomes" id="UP000806378"/>
    </source>
</evidence>
<dbReference type="GO" id="GO:0000775">
    <property type="term" value="C:chromosome, centromeric region"/>
    <property type="evidence" value="ECO:0007669"/>
    <property type="project" value="UniProtKB-SubCell"/>
</dbReference>
<dbReference type="Gene3D" id="2.30.280.10">
    <property type="entry name" value="SRA-YDG"/>
    <property type="match status" value="1"/>
</dbReference>
<dbReference type="PANTHER" id="PTHR45660:SF94">
    <property type="entry name" value="HISTONE-LYSINE N-METHYLTRANSFERASE, H3 LYSINE-9 SPECIFIC SUVH4"/>
    <property type="match status" value="1"/>
</dbReference>
<organism evidence="5 6">
    <name type="scientific">Corymbia citriodora subsp. variegata</name>
    <dbReference type="NCBI Taxonomy" id="360336"/>
    <lineage>
        <taxon>Eukaryota</taxon>
        <taxon>Viridiplantae</taxon>
        <taxon>Streptophyta</taxon>
        <taxon>Embryophyta</taxon>
        <taxon>Tracheophyta</taxon>
        <taxon>Spermatophyta</taxon>
        <taxon>Magnoliopsida</taxon>
        <taxon>eudicotyledons</taxon>
        <taxon>Gunneridae</taxon>
        <taxon>Pentapetalae</taxon>
        <taxon>rosids</taxon>
        <taxon>malvids</taxon>
        <taxon>Myrtales</taxon>
        <taxon>Myrtaceae</taxon>
        <taxon>Myrtoideae</taxon>
        <taxon>Eucalypteae</taxon>
        <taxon>Corymbia</taxon>
    </lineage>
</organism>
<dbReference type="InterPro" id="IPR015947">
    <property type="entry name" value="PUA-like_sf"/>
</dbReference>